<keyword evidence="6" id="KW-0540">Nuclease</keyword>
<evidence type="ECO:0000256" key="4">
    <source>
        <dbReference type="SAM" id="Coils"/>
    </source>
</evidence>
<dbReference type="Proteomes" id="UP001176806">
    <property type="component" value="Unassembled WGS sequence"/>
</dbReference>
<feature type="domain" description="Type I restriction modification DNA specificity" evidence="5">
    <location>
        <begin position="20"/>
        <end position="194"/>
    </location>
</feature>
<organism evidence="6 7">
    <name type="scientific">Flavivirga jejuensis</name>
    <dbReference type="NCBI Taxonomy" id="870487"/>
    <lineage>
        <taxon>Bacteria</taxon>
        <taxon>Pseudomonadati</taxon>
        <taxon>Bacteroidota</taxon>
        <taxon>Flavobacteriia</taxon>
        <taxon>Flavobacteriales</taxon>
        <taxon>Flavobacteriaceae</taxon>
        <taxon>Flavivirga</taxon>
    </lineage>
</organism>
<keyword evidence="3" id="KW-0238">DNA-binding</keyword>
<dbReference type="PANTHER" id="PTHR30408">
    <property type="entry name" value="TYPE-1 RESTRICTION ENZYME ECOKI SPECIFICITY PROTEIN"/>
    <property type="match status" value="1"/>
</dbReference>
<dbReference type="RefSeq" id="WP_303303537.1">
    <property type="nucleotide sequence ID" value="NZ_BAABDA010000028.1"/>
</dbReference>
<protein>
    <submittedName>
        <fullName evidence="6">Restriction endonuclease subunit S</fullName>
        <ecNumber evidence="6">3.1.21.-</ecNumber>
    </submittedName>
</protein>
<dbReference type="InterPro" id="IPR000055">
    <property type="entry name" value="Restrct_endonuc_typeI_TRD"/>
</dbReference>
<dbReference type="Gene3D" id="1.10.287.1120">
    <property type="entry name" value="Bipartite methylase S protein"/>
    <property type="match status" value="1"/>
</dbReference>
<evidence type="ECO:0000313" key="6">
    <source>
        <dbReference type="EMBL" id="MDO5976260.1"/>
    </source>
</evidence>
<dbReference type="GO" id="GO:0004519">
    <property type="term" value="F:endonuclease activity"/>
    <property type="evidence" value="ECO:0007669"/>
    <property type="project" value="UniProtKB-KW"/>
</dbReference>
<evidence type="ECO:0000256" key="3">
    <source>
        <dbReference type="ARBA" id="ARBA00023125"/>
    </source>
</evidence>
<dbReference type="Pfam" id="PF01420">
    <property type="entry name" value="Methylase_S"/>
    <property type="match status" value="2"/>
</dbReference>
<keyword evidence="2" id="KW-0680">Restriction system</keyword>
<sequence length="434" mass="49099">MGELIDIPAGYKKSKVGLIPTDWNIFRLSGILASAKLGGNYENSVSDYGLPLIKMGNILRGKVSIESLQYIPVGSEHHENDFLKEGDLLFNTRNTLELVGKVAIWRSELPKALYNSNLLRLEFDKNHVHSNYFMNYVMNSDYAISQLRRFATGTTSVAAIYSRDLNKLNVTLPSLPEQNKITKILSAWDKAITDNQLLLSEYITNRKGLEQQLLSGQIRFKDHVISNDKIKTKVGILPKNWELKSITEIVDRVKEKLNPEPETLYREIGIRSHCKGIFHKEEVTGESLGNKSVFWIQPDCFVVNIVFAWEHAIAKTTEAEVGMIASHRFPLYKPKADILDLDYLLYYFKTARGKHLLGLASPGGAGRNKTLGQTEFAKLKIPVPSLQEQKRIVSVLSESDKEIELLKQNITTLTEQKKGLMQKLLTGEIRVKVD</sequence>
<dbReference type="InterPro" id="IPR052021">
    <property type="entry name" value="Type-I_RS_S_subunit"/>
</dbReference>
<feature type="coiled-coil region" evidence="4">
    <location>
        <begin position="396"/>
        <end position="423"/>
    </location>
</feature>
<keyword evidence="6" id="KW-0255">Endonuclease</keyword>
<dbReference type="CDD" id="cd17525">
    <property type="entry name" value="RMtype1_S_Eco15ORF14057P-TRD1-CR1_like"/>
    <property type="match status" value="1"/>
</dbReference>
<comment type="similarity">
    <text evidence="1">Belongs to the type-I restriction system S methylase family.</text>
</comment>
<proteinExistence type="inferred from homology"/>
<dbReference type="EC" id="3.1.21.-" evidence="6"/>
<comment type="caution">
    <text evidence="6">The sequence shown here is derived from an EMBL/GenBank/DDBJ whole genome shotgun (WGS) entry which is preliminary data.</text>
</comment>
<evidence type="ECO:0000259" key="5">
    <source>
        <dbReference type="Pfam" id="PF01420"/>
    </source>
</evidence>
<dbReference type="Gene3D" id="3.90.220.20">
    <property type="entry name" value="DNA methylase specificity domains"/>
    <property type="match status" value="2"/>
</dbReference>
<accession>A0ABT8WSX1</accession>
<evidence type="ECO:0000256" key="2">
    <source>
        <dbReference type="ARBA" id="ARBA00022747"/>
    </source>
</evidence>
<dbReference type="EMBL" id="JAUOEL010000007">
    <property type="protein sequence ID" value="MDO5976260.1"/>
    <property type="molecule type" value="Genomic_DNA"/>
</dbReference>
<keyword evidence="4" id="KW-0175">Coiled coil</keyword>
<dbReference type="SUPFAM" id="SSF116734">
    <property type="entry name" value="DNA methylase specificity domain"/>
    <property type="match status" value="2"/>
</dbReference>
<evidence type="ECO:0000313" key="7">
    <source>
        <dbReference type="Proteomes" id="UP001176806"/>
    </source>
</evidence>
<keyword evidence="6" id="KW-0378">Hydrolase</keyword>
<feature type="domain" description="Type I restriction modification DNA specificity" evidence="5">
    <location>
        <begin position="304"/>
        <end position="414"/>
    </location>
</feature>
<reference evidence="6" key="1">
    <citation type="submission" date="2023-07" db="EMBL/GenBank/DDBJ databases">
        <title>Two novel species in the genus Flavivirga.</title>
        <authorList>
            <person name="Kwon K."/>
        </authorList>
    </citation>
    <scope>NUCLEOTIDE SEQUENCE</scope>
    <source>
        <strain evidence="6">KACC 14158</strain>
    </source>
</reference>
<dbReference type="GO" id="GO:0016787">
    <property type="term" value="F:hydrolase activity"/>
    <property type="evidence" value="ECO:0007669"/>
    <property type="project" value="UniProtKB-KW"/>
</dbReference>
<name>A0ABT8WSX1_9FLAO</name>
<evidence type="ECO:0000256" key="1">
    <source>
        <dbReference type="ARBA" id="ARBA00010923"/>
    </source>
</evidence>
<keyword evidence="7" id="KW-1185">Reference proteome</keyword>
<dbReference type="InterPro" id="IPR044946">
    <property type="entry name" value="Restrct_endonuc_typeI_TRD_sf"/>
</dbReference>
<gene>
    <name evidence="6" type="ORF">Q4Q40_18835</name>
</gene>
<dbReference type="PANTHER" id="PTHR30408:SF12">
    <property type="entry name" value="TYPE I RESTRICTION ENZYME MJAVIII SPECIFICITY SUBUNIT"/>
    <property type="match status" value="1"/>
</dbReference>